<dbReference type="PANTHER" id="PTHR23356">
    <property type="entry name" value="DPY30-RELATED"/>
    <property type="match status" value="1"/>
</dbReference>
<dbReference type="InParanoid" id="F4R9X1"/>
<dbReference type="eggNOG" id="ENOG502QW07">
    <property type="taxonomic scope" value="Eukaryota"/>
</dbReference>
<accession>F4R9X1</accession>
<dbReference type="EMBL" id="GL883094">
    <property type="protein sequence ID" value="EGG10664.1"/>
    <property type="molecule type" value="Genomic_DNA"/>
</dbReference>
<organism evidence="3">
    <name type="scientific">Melampsora larici-populina (strain 98AG31 / pathotype 3-4-7)</name>
    <name type="common">Poplar leaf rust fungus</name>
    <dbReference type="NCBI Taxonomy" id="747676"/>
    <lineage>
        <taxon>Eukaryota</taxon>
        <taxon>Fungi</taxon>
        <taxon>Dikarya</taxon>
        <taxon>Basidiomycota</taxon>
        <taxon>Pucciniomycotina</taxon>
        <taxon>Pucciniomycetes</taxon>
        <taxon>Pucciniales</taxon>
        <taxon>Melampsoraceae</taxon>
        <taxon>Melampsora</taxon>
    </lineage>
</organism>
<protein>
    <submittedName>
        <fullName evidence="2">Uncharacterized protein</fullName>
    </submittedName>
</protein>
<dbReference type="Pfam" id="PF08624">
    <property type="entry name" value="CRC_subunit"/>
    <property type="match status" value="1"/>
</dbReference>
<dbReference type="AlphaFoldDB" id="F4R9X1"/>
<name>F4R9X1_MELLP</name>
<dbReference type="RefSeq" id="XP_007406133.1">
    <property type="nucleotide sequence ID" value="XM_007406071.1"/>
</dbReference>
<dbReference type="Proteomes" id="UP000001072">
    <property type="component" value="Unassembled WGS sequence"/>
</dbReference>
<dbReference type="InterPro" id="IPR013933">
    <property type="entry name" value="CRC_Rsc7/Swp82"/>
</dbReference>
<feature type="region of interest" description="Disordered" evidence="1">
    <location>
        <begin position="478"/>
        <end position="522"/>
    </location>
</feature>
<dbReference type="VEuPathDB" id="FungiDB:MELLADRAFT_60382"/>
<feature type="compositionally biased region" description="Basic and acidic residues" evidence="1">
    <location>
        <begin position="17"/>
        <end position="52"/>
    </location>
</feature>
<feature type="compositionally biased region" description="Polar residues" evidence="1">
    <location>
        <begin position="333"/>
        <end position="342"/>
    </location>
</feature>
<evidence type="ECO:0000313" key="3">
    <source>
        <dbReference type="Proteomes" id="UP000001072"/>
    </source>
</evidence>
<dbReference type="HOGENOM" id="CLU_349542_0_0_1"/>
<feature type="compositionally biased region" description="Basic and acidic residues" evidence="1">
    <location>
        <begin position="478"/>
        <end position="491"/>
    </location>
</feature>
<keyword evidence="3" id="KW-1185">Reference proteome</keyword>
<feature type="compositionally biased region" description="Polar residues" evidence="1">
    <location>
        <begin position="1"/>
        <end position="15"/>
    </location>
</feature>
<dbReference type="PANTHER" id="PTHR23356:SF16">
    <property type="entry name" value="DPY30 DOMAIN CONTAINING 2"/>
    <property type="match status" value="1"/>
</dbReference>
<feature type="region of interest" description="Disordered" evidence="1">
    <location>
        <begin position="320"/>
        <end position="347"/>
    </location>
</feature>
<dbReference type="OrthoDB" id="5598844at2759"/>
<dbReference type="KEGG" id="mlr:MELLADRAFT_60382"/>
<sequence length="728" mass="81119">MNQSSSLPNTKPLTSRQRKEQEKIARQIERTRKKEEKEREKAERAAQRERERLERLARKQQEFKAFQKVKQERLLKAAKASAGKLSKASGSHSSAVPFRKIKVDARIETVRRLITSTPTGELYVQSATDSHAVASDPNARWCETKTYKGVTYLVEDDELTLPDDPKGDLKVTPEGVLLGDRQYKIPTFTSKARANPNKHFVLSIDAARAAGYRDSLYFFRRNPLIQKLPCTQDEKDALIAAGFLSGNLKSRAVTMCSARNAFKVMGARFLKDIDHALNSNQSDDPDTDGRLVVDDYYEDAALASGAAIGEPAIADGLEPQDRSAAATTDAAGQETTSTSNVNPPVPQEPVKLKAAQSAFRLALNNPNPTSAGAGGSLVKTIFGGDGRPPFGFVITDPKDRKRRPAPNLTSKNWMLQYCRAISEMNRHLRSLRNERLRPFPTLGSHELDSNLTFKNGTEPHPDDMEWRDVEVDMRLNTEGRILESGEESDGKTDEEEEEKSEAEASTPVPPPSTTGPALSRITNALPPDSIITVFGLENASRTVDNNSERHNILLGPSNGANSSRAHSPAFGGHNRARARSPHKRMTKAQMKKPKNQWWTTTVKVRELMPKQPVMGLLDVHSGIPHLRRDMQSTKALVEKLEDHPDLNLRSKKRKHESATNEMDGVEELEESENGMKGVVYEEEEKKRICKLPLVTVETIMTDELCPTRPPLIPGMWDFRTSELLESVM</sequence>
<feature type="region of interest" description="Disordered" evidence="1">
    <location>
        <begin position="557"/>
        <end position="595"/>
    </location>
</feature>
<dbReference type="GeneID" id="18929541"/>
<dbReference type="STRING" id="747676.F4R9X1"/>
<feature type="compositionally biased region" description="Acidic residues" evidence="1">
    <location>
        <begin position="663"/>
        <end position="672"/>
    </location>
</feature>
<proteinExistence type="predicted"/>
<feature type="compositionally biased region" description="Basic residues" evidence="1">
    <location>
        <begin position="574"/>
        <end position="594"/>
    </location>
</feature>
<evidence type="ECO:0000256" key="1">
    <source>
        <dbReference type="SAM" id="MobiDB-lite"/>
    </source>
</evidence>
<dbReference type="GO" id="GO:0048188">
    <property type="term" value="C:Set1C/COMPASS complex"/>
    <property type="evidence" value="ECO:0007669"/>
    <property type="project" value="InterPro"/>
</dbReference>
<gene>
    <name evidence="2" type="ORF">MELLADRAFT_60382</name>
</gene>
<feature type="region of interest" description="Disordered" evidence="1">
    <location>
        <begin position="647"/>
        <end position="674"/>
    </location>
</feature>
<feature type="region of interest" description="Disordered" evidence="1">
    <location>
        <begin position="1"/>
        <end position="52"/>
    </location>
</feature>
<reference evidence="3" key="1">
    <citation type="journal article" date="2011" name="Proc. Natl. Acad. Sci. U.S.A.">
        <title>Obligate biotrophy features unraveled by the genomic analysis of rust fungi.</title>
        <authorList>
            <person name="Duplessis S."/>
            <person name="Cuomo C.A."/>
            <person name="Lin Y.-C."/>
            <person name="Aerts A."/>
            <person name="Tisserant E."/>
            <person name="Veneault-Fourrey C."/>
            <person name="Joly D.L."/>
            <person name="Hacquard S."/>
            <person name="Amselem J."/>
            <person name="Cantarel B.L."/>
            <person name="Chiu R."/>
            <person name="Coutinho P.M."/>
            <person name="Feau N."/>
            <person name="Field M."/>
            <person name="Frey P."/>
            <person name="Gelhaye E."/>
            <person name="Goldberg J."/>
            <person name="Grabherr M.G."/>
            <person name="Kodira C.D."/>
            <person name="Kohler A."/>
            <person name="Kuees U."/>
            <person name="Lindquist E.A."/>
            <person name="Lucas S.M."/>
            <person name="Mago R."/>
            <person name="Mauceli E."/>
            <person name="Morin E."/>
            <person name="Murat C."/>
            <person name="Pangilinan J.L."/>
            <person name="Park R."/>
            <person name="Pearson M."/>
            <person name="Quesneville H."/>
            <person name="Rouhier N."/>
            <person name="Sakthikumar S."/>
            <person name="Salamov A.A."/>
            <person name="Schmutz J."/>
            <person name="Selles B."/>
            <person name="Shapiro H."/>
            <person name="Tanguay P."/>
            <person name="Tuskan G.A."/>
            <person name="Henrissat B."/>
            <person name="Van de Peer Y."/>
            <person name="Rouze P."/>
            <person name="Ellis J.G."/>
            <person name="Dodds P.N."/>
            <person name="Schein J.E."/>
            <person name="Zhong S."/>
            <person name="Hamelin R.C."/>
            <person name="Grigoriev I.V."/>
            <person name="Szabo L.J."/>
            <person name="Martin F."/>
        </authorList>
    </citation>
    <scope>NUCLEOTIDE SEQUENCE [LARGE SCALE GENOMIC DNA]</scope>
    <source>
        <strain evidence="3">98AG31 / pathotype 3-4-7</strain>
    </source>
</reference>
<dbReference type="InterPro" id="IPR037856">
    <property type="entry name" value="Sdc1/DPY30"/>
</dbReference>
<evidence type="ECO:0000313" key="2">
    <source>
        <dbReference type="EMBL" id="EGG10664.1"/>
    </source>
</evidence>